<gene>
    <name evidence="3" type="ORF">ACFPOE_01390</name>
</gene>
<evidence type="ECO:0000313" key="4">
    <source>
        <dbReference type="Proteomes" id="UP001596037"/>
    </source>
</evidence>
<feature type="chain" id="PRO_5045259984" evidence="1">
    <location>
        <begin position="27"/>
        <end position="160"/>
    </location>
</feature>
<feature type="domain" description="Spore coat protein U/FanG" evidence="2">
    <location>
        <begin position="28"/>
        <end position="157"/>
    </location>
</feature>
<dbReference type="EMBL" id="JBHSMF010000002">
    <property type="protein sequence ID" value="MFC5496174.1"/>
    <property type="molecule type" value="Genomic_DNA"/>
</dbReference>
<evidence type="ECO:0000313" key="3">
    <source>
        <dbReference type="EMBL" id="MFC5496174.1"/>
    </source>
</evidence>
<name>A0ABW0N8G3_9BURK</name>
<reference evidence="4" key="1">
    <citation type="journal article" date="2019" name="Int. J. Syst. Evol. Microbiol.">
        <title>The Global Catalogue of Microorganisms (GCM) 10K type strain sequencing project: providing services to taxonomists for standard genome sequencing and annotation.</title>
        <authorList>
            <consortium name="The Broad Institute Genomics Platform"/>
            <consortium name="The Broad Institute Genome Sequencing Center for Infectious Disease"/>
            <person name="Wu L."/>
            <person name="Ma J."/>
        </authorList>
    </citation>
    <scope>NUCLEOTIDE SEQUENCE [LARGE SCALE GENOMIC DNA]</scope>
    <source>
        <strain evidence="4">CCUG 57401</strain>
    </source>
</reference>
<comment type="caution">
    <text evidence="3">The sequence shown here is derived from an EMBL/GenBank/DDBJ whole genome shotgun (WGS) entry which is preliminary data.</text>
</comment>
<dbReference type="Pfam" id="PF05229">
    <property type="entry name" value="SCPU"/>
    <property type="match status" value="1"/>
</dbReference>
<keyword evidence="4" id="KW-1185">Reference proteome</keyword>
<dbReference type="InterPro" id="IPR053167">
    <property type="entry name" value="Spore_coat_component"/>
</dbReference>
<organism evidence="3 4">
    <name type="scientific">Caenimonas terrae</name>
    <dbReference type="NCBI Taxonomy" id="696074"/>
    <lineage>
        <taxon>Bacteria</taxon>
        <taxon>Pseudomonadati</taxon>
        <taxon>Pseudomonadota</taxon>
        <taxon>Betaproteobacteria</taxon>
        <taxon>Burkholderiales</taxon>
        <taxon>Comamonadaceae</taxon>
        <taxon>Caenimonas</taxon>
    </lineage>
</organism>
<dbReference type="InterPro" id="IPR007893">
    <property type="entry name" value="Spore_coat_U/FanG"/>
</dbReference>
<evidence type="ECO:0000256" key="1">
    <source>
        <dbReference type="SAM" id="SignalP"/>
    </source>
</evidence>
<proteinExistence type="predicted"/>
<protein>
    <submittedName>
        <fullName evidence="3">Spore coat U domain-containing protein</fullName>
    </submittedName>
</protein>
<feature type="signal peptide" evidence="1">
    <location>
        <begin position="1"/>
        <end position="26"/>
    </location>
</feature>
<dbReference type="SMART" id="SM00972">
    <property type="entry name" value="SCPU"/>
    <property type="match status" value="1"/>
</dbReference>
<evidence type="ECO:0000259" key="2">
    <source>
        <dbReference type="Pfam" id="PF05229"/>
    </source>
</evidence>
<dbReference type="PANTHER" id="PTHR37089">
    <property type="entry name" value="PROTEIN U-RELATED"/>
    <property type="match status" value="1"/>
</dbReference>
<dbReference type="RefSeq" id="WP_376848205.1">
    <property type="nucleotide sequence ID" value="NZ_JBHSMF010000002.1"/>
</dbReference>
<accession>A0ABW0N8G3</accession>
<keyword evidence="1" id="KW-0732">Signal</keyword>
<dbReference type="Proteomes" id="UP001596037">
    <property type="component" value="Unassembled WGS sequence"/>
</dbReference>
<sequence>MQPIRFALSRALVFAALAGMYAVAFADTQNLSVTATITSQCRFSSVATTMSFGAAVDPSAAGPISGALTVPVTYKCTKGVTPGTLSADSGLWNSGGNRMKDATSGDFIPYTLTVGAAVAGTGFGSGQDKTFPITGQIVAASYQNVSAGTYNDTVVLTVAP</sequence>